<dbReference type="Gene3D" id="1.25.40.10">
    <property type="entry name" value="Tetratricopeptide repeat domain"/>
    <property type="match status" value="2"/>
</dbReference>
<dbReference type="InterPro" id="IPR011990">
    <property type="entry name" value="TPR-like_helical_dom_sf"/>
</dbReference>
<evidence type="ECO:0000256" key="1">
    <source>
        <dbReference type="ARBA" id="ARBA00022737"/>
    </source>
</evidence>
<name>A0ABU6T954_9FABA</name>
<dbReference type="InterPro" id="IPR046960">
    <property type="entry name" value="PPR_At4g14850-like_plant"/>
</dbReference>
<organism evidence="3 4">
    <name type="scientific">Stylosanthes scabra</name>
    <dbReference type="NCBI Taxonomy" id="79078"/>
    <lineage>
        <taxon>Eukaryota</taxon>
        <taxon>Viridiplantae</taxon>
        <taxon>Streptophyta</taxon>
        <taxon>Embryophyta</taxon>
        <taxon>Tracheophyta</taxon>
        <taxon>Spermatophyta</taxon>
        <taxon>Magnoliopsida</taxon>
        <taxon>eudicotyledons</taxon>
        <taxon>Gunneridae</taxon>
        <taxon>Pentapetalae</taxon>
        <taxon>rosids</taxon>
        <taxon>fabids</taxon>
        <taxon>Fabales</taxon>
        <taxon>Fabaceae</taxon>
        <taxon>Papilionoideae</taxon>
        <taxon>50 kb inversion clade</taxon>
        <taxon>dalbergioids sensu lato</taxon>
        <taxon>Dalbergieae</taxon>
        <taxon>Pterocarpus clade</taxon>
        <taxon>Stylosanthes</taxon>
    </lineage>
</organism>
<keyword evidence="4" id="KW-1185">Reference proteome</keyword>
<dbReference type="InterPro" id="IPR002885">
    <property type="entry name" value="PPR_rpt"/>
</dbReference>
<dbReference type="Proteomes" id="UP001341840">
    <property type="component" value="Unassembled WGS sequence"/>
</dbReference>
<protein>
    <recommendedName>
        <fullName evidence="5">Pentatricopeptide repeat-containing protein</fullName>
    </recommendedName>
</protein>
<dbReference type="Pfam" id="PF13041">
    <property type="entry name" value="PPR_2"/>
    <property type="match status" value="1"/>
</dbReference>
<evidence type="ECO:0000313" key="4">
    <source>
        <dbReference type="Proteomes" id="UP001341840"/>
    </source>
</evidence>
<dbReference type="EMBL" id="JASCZI010090702">
    <property type="protein sequence ID" value="MED6145232.1"/>
    <property type="molecule type" value="Genomic_DNA"/>
</dbReference>
<proteinExistence type="predicted"/>
<dbReference type="PANTHER" id="PTHR47926:SF411">
    <property type="entry name" value="PENTATRICOPEPTIDE REPEAT-CONTAINING PROTEIN"/>
    <property type="match status" value="1"/>
</dbReference>
<dbReference type="PROSITE" id="PS51375">
    <property type="entry name" value="PPR"/>
    <property type="match status" value="1"/>
</dbReference>
<sequence length="312" mass="35505">MIISQSHGDASSQNIEILDVKYQRLGPRLVSRWLRSCYDTEEVGRIHAIILKCFRDSATYVDNNLICSYLRLGNLTWAPRVFDKMSRRDTITWTAIIDGYLNYNLVLGRHGANRQGETLWRNQVREHKMRRHHIQLNCSFLCKMWGTVECISNIGSEALQFLQEMMEEGVVPNAYTYSSLLKACANLEAPMEGRLIHSYASKTPALSNVFVNSALIYMYAKCGYVADALQVLDNMPERNLVSWKAMILGYARNGHCQEALKLMCRMQAEGFEVDDYILATVYTACGGGCEDIDWDNIESSSRYLLSSESSAR</sequence>
<comment type="caution">
    <text evidence="3">The sequence shown here is derived from an EMBL/GenBank/DDBJ whole genome shotgun (WGS) entry which is preliminary data.</text>
</comment>
<dbReference type="Pfam" id="PF01535">
    <property type="entry name" value="PPR"/>
    <property type="match status" value="3"/>
</dbReference>
<gene>
    <name evidence="3" type="ORF">PIB30_023339</name>
</gene>
<reference evidence="3 4" key="1">
    <citation type="journal article" date="2023" name="Plants (Basel)">
        <title>Bridging the Gap: Combining Genomics and Transcriptomics Approaches to Understand Stylosanthes scabra, an Orphan Legume from the Brazilian Caatinga.</title>
        <authorList>
            <person name="Ferreira-Neto J.R.C."/>
            <person name="da Silva M.D."/>
            <person name="Binneck E."/>
            <person name="de Melo N.F."/>
            <person name="da Silva R.H."/>
            <person name="de Melo A.L.T.M."/>
            <person name="Pandolfi V."/>
            <person name="Bustamante F.O."/>
            <person name="Brasileiro-Vidal A.C."/>
            <person name="Benko-Iseppon A.M."/>
        </authorList>
    </citation>
    <scope>NUCLEOTIDE SEQUENCE [LARGE SCALE GENOMIC DNA]</scope>
    <source>
        <tissue evidence="3">Leaves</tissue>
    </source>
</reference>
<feature type="repeat" description="PPR" evidence="2">
    <location>
        <begin position="239"/>
        <end position="273"/>
    </location>
</feature>
<dbReference type="NCBIfam" id="TIGR00756">
    <property type="entry name" value="PPR"/>
    <property type="match status" value="2"/>
</dbReference>
<keyword evidence="1" id="KW-0677">Repeat</keyword>
<evidence type="ECO:0000313" key="3">
    <source>
        <dbReference type="EMBL" id="MED6145232.1"/>
    </source>
</evidence>
<accession>A0ABU6T954</accession>
<dbReference type="PANTHER" id="PTHR47926">
    <property type="entry name" value="PENTATRICOPEPTIDE REPEAT-CONTAINING PROTEIN"/>
    <property type="match status" value="1"/>
</dbReference>
<evidence type="ECO:0008006" key="5">
    <source>
        <dbReference type="Google" id="ProtNLM"/>
    </source>
</evidence>
<evidence type="ECO:0000256" key="2">
    <source>
        <dbReference type="PROSITE-ProRule" id="PRU00708"/>
    </source>
</evidence>